<dbReference type="AlphaFoldDB" id="A0A510Y305"/>
<dbReference type="InterPro" id="IPR039523">
    <property type="entry name" value="RimK-rel_E_lig_ATP-grasp"/>
</dbReference>
<accession>A0A510Y305</accession>
<comment type="caution">
    <text evidence="2">The sequence shown here is derived from an EMBL/GenBank/DDBJ whole genome shotgun (WGS) entry which is preliminary data.</text>
</comment>
<dbReference type="EMBL" id="BJUN01000002">
    <property type="protein sequence ID" value="GEK57706.1"/>
    <property type="molecule type" value="Genomic_DNA"/>
</dbReference>
<evidence type="ECO:0000259" key="1">
    <source>
        <dbReference type="Pfam" id="PF14397"/>
    </source>
</evidence>
<keyword evidence="3" id="KW-1185">Reference proteome</keyword>
<dbReference type="RefSeq" id="WP_158219025.1">
    <property type="nucleotide sequence ID" value="NZ_BJUN01000002.1"/>
</dbReference>
<sequence>MKTMLKNIYKKVPLISQKLKWKKKIKIILKKNQITKRVPNEYRNVINNFWMENANTNIRKDWHLAYSNLNGIRDERYVPEDIFYTRIEPALNRQDLVPAYTDKNNYKTFLGNYPEPTILIKNKHGKFYTNSEEKLNINEAKELLLNKEGEFFIKPSIDSGGGKAVSLIQVENKKISLKNNPISFEKLDKLYGPDYLIQKKIMQHKSLREVHPDSLNTLRITTLKLDNEIVVISTVARFGNKGESVDNQASGGVSCGVDDKGFLKKYAVDKLGSKFSVHPYTNVKFEGIKVPNYKSATELVKDLHYKLHYFNMVSWDVAVDLNAELKLLELNLQGQEINFHQFNNGPLFGEYTKKVFEMIK</sequence>
<evidence type="ECO:0000313" key="2">
    <source>
        <dbReference type="EMBL" id="GEK57706.1"/>
    </source>
</evidence>
<protein>
    <recommendedName>
        <fullName evidence="1">Alpha-L-glutamate ligase-related protein ATP-grasp domain-containing protein</fullName>
    </recommendedName>
</protein>
<gene>
    <name evidence="2" type="ORF">MHA01_06110</name>
</gene>
<organism evidence="2 3">
    <name type="scientific">Marinococcus halophilus</name>
    <dbReference type="NCBI Taxonomy" id="1371"/>
    <lineage>
        <taxon>Bacteria</taxon>
        <taxon>Bacillati</taxon>
        <taxon>Bacillota</taxon>
        <taxon>Bacilli</taxon>
        <taxon>Bacillales</taxon>
        <taxon>Bacillaceae</taxon>
        <taxon>Marinococcus</taxon>
    </lineage>
</organism>
<dbReference type="Pfam" id="PF14397">
    <property type="entry name" value="ATPgrasp_ST"/>
    <property type="match status" value="1"/>
</dbReference>
<proteinExistence type="predicted"/>
<reference evidence="2 3" key="1">
    <citation type="submission" date="2019-07" db="EMBL/GenBank/DDBJ databases">
        <title>Whole genome shotgun sequence of Marinococcus halophilus NBRC 102359.</title>
        <authorList>
            <person name="Hosoyama A."/>
            <person name="Uohara A."/>
            <person name="Ohji S."/>
            <person name="Ichikawa N."/>
        </authorList>
    </citation>
    <scope>NUCLEOTIDE SEQUENCE [LARGE SCALE GENOMIC DNA]</scope>
    <source>
        <strain evidence="2 3">NBRC 102359</strain>
    </source>
</reference>
<dbReference type="Proteomes" id="UP000321051">
    <property type="component" value="Unassembled WGS sequence"/>
</dbReference>
<feature type="domain" description="Alpha-L-glutamate ligase-related protein ATP-grasp" evidence="1">
    <location>
        <begin position="86"/>
        <end position="346"/>
    </location>
</feature>
<evidence type="ECO:0000313" key="3">
    <source>
        <dbReference type="Proteomes" id="UP000321051"/>
    </source>
</evidence>
<name>A0A510Y305_MARHA</name>